<feature type="domain" description="SsuA/THI5-like" evidence="1">
    <location>
        <begin position="63"/>
        <end position="253"/>
    </location>
</feature>
<dbReference type="PANTHER" id="PTHR30024:SF21">
    <property type="entry name" value="ABC TRANSPORTER SUBSTRATE-BINDING PROTEIN"/>
    <property type="match status" value="1"/>
</dbReference>
<dbReference type="PANTHER" id="PTHR30024">
    <property type="entry name" value="ALIPHATIC SULFONATES-BINDING PROTEIN-RELATED"/>
    <property type="match status" value="1"/>
</dbReference>
<evidence type="ECO:0000313" key="3">
    <source>
        <dbReference type="Proteomes" id="UP000269352"/>
    </source>
</evidence>
<gene>
    <name evidence="2" type="primary">ssuA</name>
    <name evidence="2" type="ORF">NO1_0168</name>
</gene>
<organism evidence="2 3">
    <name type="scientific">Termititenax aidoneus</name>
    <dbReference type="NCBI Taxonomy" id="2218524"/>
    <lineage>
        <taxon>Bacteria</taxon>
        <taxon>Bacillati</taxon>
        <taxon>Candidatus Margulisiibacteriota</taxon>
        <taxon>Candidatus Termititenacia</taxon>
        <taxon>Candidatus Termititenacales</taxon>
        <taxon>Candidatus Termititenacaceae</taxon>
        <taxon>Candidatus Termititenax</taxon>
    </lineage>
</organism>
<evidence type="ECO:0000313" key="2">
    <source>
        <dbReference type="EMBL" id="GBR72668.1"/>
    </source>
</evidence>
<comment type="caution">
    <text evidence="2">The sequence shown here is derived from an EMBL/GenBank/DDBJ whole genome shotgun (WGS) entry which is preliminary data.</text>
</comment>
<sequence>MLKKLKLLGIVFLALISTFVFLNADEGKPKVIRIAGVGNQYGKPYAGGVWGVVQTKQLLETEFAKDGIKIEWNILKGTGPAINEAIANKTVDFTSYGDLPAIVGIAGGLPIKIVAGSGGGQNVYIIAPADSTIKSLEELKGKRVGFLKGTYLQLTFGKVIAARGWTEKDFKVYNLGQADGIAAVAAKSIDAYVAASNGLDQATLGVAKIIYDTRQDPYDWRGSAAYVVTEDFAKKYPDITKRILKQIVIASHWASQPENRKEYLQISAKSGSSITNLTADLGNDSLKDRSSPLLNAAYRKQIQEGIDFSKANNIIRKAANVDDWIDDSYLNAALQELGLEDYWQ</sequence>
<dbReference type="AlphaFoldDB" id="A0A388T7P7"/>
<evidence type="ECO:0000259" key="1">
    <source>
        <dbReference type="Pfam" id="PF09084"/>
    </source>
</evidence>
<accession>A0A388T7P7</accession>
<keyword evidence="3" id="KW-1185">Reference proteome</keyword>
<name>A0A388T7P7_TERA1</name>
<reference evidence="2 3" key="1">
    <citation type="journal article" date="2019" name="ISME J.">
        <title>Genome analyses of uncultured TG2/ZB3 bacteria in 'Margulisbacteria' specifically attached to ectosymbiotic spirochetes of protists in the termite gut.</title>
        <authorList>
            <person name="Utami Y.D."/>
            <person name="Kuwahara H."/>
            <person name="Igai K."/>
            <person name="Murakami T."/>
            <person name="Sugaya K."/>
            <person name="Morikawa T."/>
            <person name="Nagura Y."/>
            <person name="Yuki M."/>
            <person name="Deevong P."/>
            <person name="Inoue T."/>
            <person name="Kihara K."/>
            <person name="Lo N."/>
            <person name="Yamada A."/>
            <person name="Ohkuma M."/>
            <person name="Hongoh Y."/>
        </authorList>
    </citation>
    <scope>NUCLEOTIDE SEQUENCE [LARGE SCALE GENOMIC DNA]</scope>
    <source>
        <strain evidence="2">NkOx7-01</strain>
    </source>
</reference>
<dbReference type="Proteomes" id="UP000269352">
    <property type="component" value="Unassembled WGS sequence"/>
</dbReference>
<dbReference type="Pfam" id="PF09084">
    <property type="entry name" value="NMT1"/>
    <property type="match status" value="1"/>
</dbReference>
<protein>
    <submittedName>
        <fullName evidence="2">Nitrate/sulfonate/bicarbonate transport systems substrate binding protein</fullName>
    </submittedName>
</protein>
<dbReference type="InterPro" id="IPR015168">
    <property type="entry name" value="SsuA/THI5"/>
</dbReference>
<dbReference type="SUPFAM" id="SSF53850">
    <property type="entry name" value="Periplasmic binding protein-like II"/>
    <property type="match status" value="1"/>
</dbReference>
<proteinExistence type="predicted"/>
<dbReference type="Gene3D" id="3.40.190.10">
    <property type="entry name" value="Periplasmic binding protein-like II"/>
    <property type="match status" value="2"/>
</dbReference>
<dbReference type="EMBL" id="BGZN01000002">
    <property type="protein sequence ID" value="GBR72668.1"/>
    <property type="molecule type" value="Genomic_DNA"/>
</dbReference>